<dbReference type="NCBIfam" id="TIGR00329">
    <property type="entry name" value="gcp_kae1"/>
    <property type="match status" value="1"/>
</dbReference>
<dbReference type="EC" id="2.3.1.234" evidence="1"/>
<evidence type="ECO:0000313" key="10">
    <source>
        <dbReference type="Proteomes" id="UP000422736"/>
    </source>
</evidence>
<comment type="subunit">
    <text evidence="7">Homodimer.</text>
</comment>
<dbReference type="PRINTS" id="PR00789">
    <property type="entry name" value="OSIALOPTASE"/>
</dbReference>
<dbReference type="InterPro" id="IPR017861">
    <property type="entry name" value="KAE1/TsaD"/>
</dbReference>
<keyword evidence="2 7" id="KW-0808">Transferase</keyword>
<sequence length="393" mass="43924">MLGFRLKSHVNVVSFRRLYRVLAIETSCDDTCCAIIDRKEKSVPAEVLWEGKSTLNSVDYGGVIPTRAHEHHQRSIAGVVQKALTESASKGKIDLVCATWGPGMAGSLCVGLDFAKAMSLSWDVPFVGVHHMLGHLLVPRLDTNGQQPEYPFITLLVSGGHTMLVLSSAVDKHEILCDTIDIAVGDSLDKTARELGIRGNMIAKEMESFIKEEDRDFLRASTSDSKPMKLPKPLRNQNGRMNVQAFSFSPFLTAVRQHLTKPIEDYSVSERRWMAYQVQESTFDHLITKVNLTLKLNAKKLSNVKHFVCSGGVGANMRLRERLETELAHKFQSINYPKLEHCTDNAVMIGWAAIELHESLGLTTSLSVAPVRKWPLNEILQMPGWLYDTKKNL</sequence>
<feature type="domain" description="Gcp-like" evidence="8">
    <location>
        <begin position="59"/>
        <end position="351"/>
    </location>
</feature>
<evidence type="ECO:0000256" key="5">
    <source>
        <dbReference type="ARBA" id="ARBA00023315"/>
    </source>
</evidence>
<accession>A0ABX6EUS4</accession>
<comment type="function">
    <text evidence="7">Required for the formation of a threonylcarbamoyl group on adenosine at position 37 (t(6)A37) in mitochondrial tRNAs that read codons beginning with adenine. Probably involved in the transfer of the threonylcarbamoyl moiety of threonylcarbamoyl-AMP (TC-AMP) to the N6 group of A37. Involved in mitochondrial genome maintenance.</text>
</comment>
<gene>
    <name evidence="9" type="primary">gcp</name>
    <name evidence="7" type="synonym">QRI7</name>
    <name evidence="9" type="ORF">FIM1_1536</name>
</gene>
<comment type="cofactor">
    <cofactor evidence="7">
        <name>a divalent metal cation</name>
        <dbReference type="ChEBI" id="CHEBI:60240"/>
    </cofactor>
    <text evidence="7">Binds 1 divalent metal cation per subunit.</text>
</comment>
<evidence type="ECO:0000256" key="6">
    <source>
        <dbReference type="ARBA" id="ARBA00048117"/>
    </source>
</evidence>
<keyword evidence="4 7" id="KW-0479">Metal-binding</keyword>
<dbReference type="PROSITE" id="PS01016">
    <property type="entry name" value="GLYCOPROTEASE"/>
    <property type="match status" value="1"/>
</dbReference>
<evidence type="ECO:0000259" key="8">
    <source>
        <dbReference type="Pfam" id="PF00814"/>
    </source>
</evidence>
<comment type="subcellular location">
    <subcellularLocation>
        <location evidence="7">Mitochondrion</location>
    </subcellularLocation>
</comment>
<evidence type="ECO:0000256" key="7">
    <source>
        <dbReference type="HAMAP-Rule" id="MF_03179"/>
    </source>
</evidence>
<keyword evidence="9" id="KW-0378">Hydrolase</keyword>
<reference evidence="9 10" key="1">
    <citation type="submission" date="2016-03" db="EMBL/GenBank/DDBJ databases">
        <title>How can Kluyveromyces marxianus grow so fast - potential evolutionary course in Saccharomyces Complex revealed by comparative genomics.</title>
        <authorList>
            <person name="Mo W."/>
            <person name="Lu W."/>
            <person name="Yang X."/>
            <person name="Qi J."/>
            <person name="Lv H."/>
        </authorList>
    </citation>
    <scope>NUCLEOTIDE SEQUENCE [LARGE SCALE GENOMIC DNA]</scope>
    <source>
        <strain evidence="9 10">FIM1</strain>
    </source>
</reference>
<evidence type="ECO:0000256" key="4">
    <source>
        <dbReference type="ARBA" id="ARBA00022723"/>
    </source>
</evidence>
<comment type="catalytic activity">
    <reaction evidence="6 7">
        <text>L-threonylcarbamoyladenylate + adenosine(37) in tRNA = N(6)-L-threonylcarbamoyladenosine(37) in tRNA + AMP + H(+)</text>
        <dbReference type="Rhea" id="RHEA:37059"/>
        <dbReference type="Rhea" id="RHEA-COMP:10162"/>
        <dbReference type="Rhea" id="RHEA-COMP:10163"/>
        <dbReference type="ChEBI" id="CHEBI:15378"/>
        <dbReference type="ChEBI" id="CHEBI:73682"/>
        <dbReference type="ChEBI" id="CHEBI:74411"/>
        <dbReference type="ChEBI" id="CHEBI:74418"/>
        <dbReference type="ChEBI" id="CHEBI:456215"/>
        <dbReference type="EC" id="2.3.1.234"/>
    </reaction>
</comment>
<keyword evidence="10" id="KW-1185">Reference proteome</keyword>
<proteinExistence type="inferred from homology"/>
<dbReference type="Pfam" id="PF00814">
    <property type="entry name" value="TsaD"/>
    <property type="match status" value="1"/>
</dbReference>
<dbReference type="HAMAP" id="MF_01445">
    <property type="entry name" value="TsaD"/>
    <property type="match status" value="1"/>
</dbReference>
<evidence type="ECO:0000256" key="2">
    <source>
        <dbReference type="ARBA" id="ARBA00022679"/>
    </source>
</evidence>
<dbReference type="InterPro" id="IPR000905">
    <property type="entry name" value="Gcp-like_dom"/>
</dbReference>
<dbReference type="EMBL" id="CP015055">
    <property type="protein sequence ID" value="QGN14863.1"/>
    <property type="molecule type" value="Genomic_DNA"/>
</dbReference>
<keyword evidence="9" id="KW-0645">Protease</keyword>
<keyword evidence="7" id="KW-0496">Mitochondrion</keyword>
<organism evidence="9 10">
    <name type="scientific">Kluyveromyces marxianus</name>
    <name type="common">Yeast</name>
    <name type="synonym">Candida kefyr</name>
    <dbReference type="NCBI Taxonomy" id="4911"/>
    <lineage>
        <taxon>Eukaryota</taxon>
        <taxon>Fungi</taxon>
        <taxon>Dikarya</taxon>
        <taxon>Ascomycota</taxon>
        <taxon>Saccharomycotina</taxon>
        <taxon>Saccharomycetes</taxon>
        <taxon>Saccharomycetales</taxon>
        <taxon>Saccharomycetaceae</taxon>
        <taxon>Kluyveromyces</taxon>
    </lineage>
</organism>
<dbReference type="Gene3D" id="3.30.420.40">
    <property type="match status" value="2"/>
</dbReference>
<dbReference type="GO" id="GO:0008233">
    <property type="term" value="F:peptidase activity"/>
    <property type="evidence" value="ECO:0007669"/>
    <property type="project" value="UniProtKB-KW"/>
</dbReference>
<comment type="similarity">
    <text evidence="7">Belongs to the KAE1 / TsaD family.</text>
</comment>
<dbReference type="InterPro" id="IPR022450">
    <property type="entry name" value="TsaD"/>
</dbReference>
<name>A0ABX6EUS4_KLUMA</name>
<dbReference type="PANTHER" id="PTHR11735">
    <property type="entry name" value="TRNA N6-ADENOSINE THREONYLCARBAMOYLTRANSFERASE"/>
    <property type="match status" value="1"/>
</dbReference>
<keyword evidence="3 7" id="KW-0819">tRNA processing</keyword>
<dbReference type="PANTHER" id="PTHR11735:SF6">
    <property type="entry name" value="TRNA N6-ADENOSINE THREONYLCARBAMOYLTRANSFERASE, MITOCHONDRIAL"/>
    <property type="match status" value="1"/>
</dbReference>
<dbReference type="InterPro" id="IPR017860">
    <property type="entry name" value="Peptidase_M22_CS"/>
</dbReference>
<evidence type="ECO:0000256" key="3">
    <source>
        <dbReference type="ARBA" id="ARBA00022694"/>
    </source>
</evidence>
<dbReference type="Proteomes" id="UP000422736">
    <property type="component" value="Chromosome 2"/>
</dbReference>
<keyword evidence="5 7" id="KW-0012">Acyltransferase</keyword>
<evidence type="ECO:0000256" key="1">
    <source>
        <dbReference type="ARBA" id="ARBA00012156"/>
    </source>
</evidence>
<dbReference type="GO" id="GO:0006508">
    <property type="term" value="P:proteolysis"/>
    <property type="evidence" value="ECO:0007669"/>
    <property type="project" value="UniProtKB-KW"/>
</dbReference>
<dbReference type="InterPro" id="IPR043129">
    <property type="entry name" value="ATPase_NBD"/>
</dbReference>
<protein>
    <recommendedName>
        <fullName evidence="1">N(6)-L-threonylcarbamoyladenine synthase</fullName>
        <ecNumber evidence="1">2.3.1.234</ecNumber>
    </recommendedName>
</protein>
<evidence type="ECO:0000313" key="9">
    <source>
        <dbReference type="EMBL" id="QGN14863.1"/>
    </source>
</evidence>
<dbReference type="SUPFAM" id="SSF53067">
    <property type="entry name" value="Actin-like ATPase domain"/>
    <property type="match status" value="2"/>
</dbReference>